<comment type="caution">
    <text evidence="1">The sequence shown here is derived from an EMBL/GenBank/DDBJ whole genome shotgun (WGS) entry which is preliminary data.</text>
</comment>
<gene>
    <name evidence="1" type="ORF">G3M58_78560</name>
</gene>
<dbReference type="EMBL" id="JAAGMN010008438">
    <property type="protein sequence ID" value="NEE20156.1"/>
    <property type="molecule type" value="Genomic_DNA"/>
</dbReference>
<dbReference type="AlphaFoldDB" id="A0A6G3XQU6"/>
<reference evidence="1" key="1">
    <citation type="submission" date="2020-01" db="EMBL/GenBank/DDBJ databases">
        <title>Insect and environment-associated Actinomycetes.</title>
        <authorList>
            <person name="Currrie C."/>
            <person name="Chevrette M."/>
            <person name="Carlson C."/>
            <person name="Stubbendieck R."/>
            <person name="Wendt-Pienkowski E."/>
        </authorList>
    </citation>
    <scope>NUCLEOTIDE SEQUENCE</scope>
    <source>
        <strain evidence="1">SID7499</strain>
    </source>
</reference>
<dbReference type="Pfam" id="PF07388">
    <property type="entry name" value="A-2_8-polyST"/>
    <property type="match status" value="1"/>
</dbReference>
<organism evidence="1">
    <name type="scientific">Streptomyces sp. SID7499</name>
    <dbReference type="NCBI Taxonomy" id="2706086"/>
    <lineage>
        <taxon>Bacteria</taxon>
        <taxon>Bacillati</taxon>
        <taxon>Actinomycetota</taxon>
        <taxon>Actinomycetes</taxon>
        <taxon>Kitasatosporales</taxon>
        <taxon>Streptomycetaceae</taxon>
        <taxon>Streptomyces</taxon>
    </lineage>
</organism>
<accession>A0A6G3XQU6</accession>
<name>A0A6G3XQU6_9ACTN</name>
<protein>
    <submittedName>
        <fullName evidence="1">Uncharacterized protein</fullName>
    </submittedName>
</protein>
<sequence length="443" mass="48775">MPGTTQIFCASTLYGVATLAAAIDSDLFEEPDRRVLLVFNNSATPETTPALDEMPGFAPLREHFDEVLSWNEAIRPFHPGAWTPRADDVPLFERYLRLLWGLGEDRVSLVLESIQVAPALTVAQLFTDAPVDVYADGLMSYGPTRNKLDPLVGTRVRRLLHLDLVPGLTPMLLTEFGVPAHLVPTPAFLKVLGEVTETVPELPQVPGDSALLLGQYLSALNILSPEEEEDLHVRMMRGAVARGHRTVVFKPHPTAPARYSRALESEAGKLGVDLTVLDTPVLAEVLFDRARPALVVGCFSTALFTASSFYDLPVARIGTELLLERLTPYQNSNRVPTTLADALLPGLESGADGDLLPAEQLPGLLTALGFTMQPQIHPELRPQAERFLARHLGPRTRRYFKKRRLTALGLPGGIPQRLAFLPRNSTARRVVRRARALRKAVRR</sequence>
<evidence type="ECO:0000313" key="1">
    <source>
        <dbReference type="EMBL" id="NEE20156.1"/>
    </source>
</evidence>
<proteinExistence type="predicted"/>
<dbReference type="InterPro" id="IPR010866">
    <property type="entry name" value="A-2_8-polyST"/>
</dbReference>